<evidence type="ECO:0000256" key="7">
    <source>
        <dbReference type="ARBA" id="ARBA00023136"/>
    </source>
</evidence>
<dbReference type="OrthoDB" id="5901192at2"/>
<dbReference type="AlphaFoldDB" id="A0A1I2N7F2"/>
<proteinExistence type="inferred from homology"/>
<comment type="pathway">
    <text evidence="2">Cell wall biogenesis; lipoteichoic acid biosynthesis.</text>
</comment>
<feature type="binding site" evidence="10">
    <location>
        <position position="335"/>
    </location>
    <ligand>
        <name>Mn(2+)</name>
        <dbReference type="ChEBI" id="CHEBI:29035"/>
    </ligand>
</feature>
<dbReference type="InterPro" id="IPR017850">
    <property type="entry name" value="Alkaline_phosphatase_core_sf"/>
</dbReference>
<feature type="active site" evidence="8">
    <location>
        <position position="376"/>
    </location>
</feature>
<feature type="transmembrane region" description="Helical" evidence="11">
    <location>
        <begin position="66"/>
        <end position="84"/>
    </location>
</feature>
<evidence type="ECO:0000313" key="14">
    <source>
        <dbReference type="Proteomes" id="UP000182135"/>
    </source>
</evidence>
<evidence type="ECO:0000256" key="3">
    <source>
        <dbReference type="ARBA" id="ARBA00009983"/>
    </source>
</evidence>
<feature type="transmembrane region" description="Helical" evidence="11">
    <location>
        <begin position="119"/>
        <end position="136"/>
    </location>
</feature>
<evidence type="ECO:0000256" key="4">
    <source>
        <dbReference type="ARBA" id="ARBA00022475"/>
    </source>
</evidence>
<dbReference type="Proteomes" id="UP000182135">
    <property type="component" value="Unassembled WGS sequence"/>
</dbReference>
<dbReference type="InterPro" id="IPR000917">
    <property type="entry name" value="Sulfatase_N"/>
</dbReference>
<dbReference type="CDD" id="cd16015">
    <property type="entry name" value="LTA_synthase"/>
    <property type="match status" value="1"/>
</dbReference>
<evidence type="ECO:0000256" key="2">
    <source>
        <dbReference type="ARBA" id="ARBA00004936"/>
    </source>
</evidence>
<dbReference type="GO" id="GO:0005886">
    <property type="term" value="C:plasma membrane"/>
    <property type="evidence" value="ECO:0007669"/>
    <property type="project" value="UniProtKB-SubCell"/>
</dbReference>
<feature type="transmembrane region" description="Helical" evidence="11">
    <location>
        <begin position="26"/>
        <end position="46"/>
    </location>
</feature>
<dbReference type="PANTHER" id="PTHR47371">
    <property type="entry name" value="LIPOTEICHOIC ACID SYNTHASE"/>
    <property type="match status" value="1"/>
</dbReference>
<feature type="domain" description="Sulfatase N-terminal" evidence="12">
    <location>
        <begin position="327"/>
        <end position="615"/>
    </location>
</feature>
<evidence type="ECO:0000256" key="6">
    <source>
        <dbReference type="ARBA" id="ARBA00022989"/>
    </source>
</evidence>
<dbReference type="GeneID" id="90543634"/>
<evidence type="ECO:0000256" key="9">
    <source>
        <dbReference type="PIRSR" id="PIRSR005091-2"/>
    </source>
</evidence>
<keyword evidence="4" id="KW-1003">Cell membrane</keyword>
<dbReference type="GO" id="GO:0016740">
    <property type="term" value="F:transferase activity"/>
    <property type="evidence" value="ECO:0007669"/>
    <property type="project" value="UniProtKB-KW"/>
</dbReference>
<keyword evidence="13" id="KW-0808">Transferase</keyword>
<evidence type="ECO:0000256" key="5">
    <source>
        <dbReference type="ARBA" id="ARBA00022692"/>
    </source>
</evidence>
<feature type="binding site" evidence="9">
    <location>
        <position position="490"/>
    </location>
    <ligand>
        <name>substrate</name>
    </ligand>
</feature>
<dbReference type="Gene3D" id="3.40.720.10">
    <property type="entry name" value="Alkaline Phosphatase, subunit A"/>
    <property type="match status" value="1"/>
</dbReference>
<evidence type="ECO:0000259" key="12">
    <source>
        <dbReference type="Pfam" id="PF00884"/>
    </source>
</evidence>
<feature type="transmembrane region" description="Helical" evidence="11">
    <location>
        <begin position="226"/>
        <end position="247"/>
    </location>
</feature>
<feature type="transmembrane region" description="Helical" evidence="11">
    <location>
        <begin position="96"/>
        <end position="113"/>
    </location>
</feature>
<keyword evidence="6 11" id="KW-1133">Transmembrane helix</keyword>
<dbReference type="RefSeq" id="WP_051196269.1">
    <property type="nucleotide sequence ID" value="NZ_CABMJC010000010.1"/>
</dbReference>
<accession>A0A1I2N7F2</accession>
<evidence type="ECO:0000256" key="11">
    <source>
        <dbReference type="SAM" id="Phobius"/>
    </source>
</evidence>
<protein>
    <submittedName>
        <fullName evidence="13">Phosphoglycerol transferase MdoB</fullName>
    </submittedName>
</protein>
<dbReference type="InterPro" id="IPR012160">
    <property type="entry name" value="LtaS-like"/>
</dbReference>
<dbReference type="PIRSF" id="PIRSF005091">
    <property type="entry name" value="Mmb_sulf_HI1246"/>
    <property type="match status" value="1"/>
</dbReference>
<dbReference type="Gene3D" id="3.30.1120.170">
    <property type="match status" value="1"/>
</dbReference>
<dbReference type="InterPro" id="IPR050448">
    <property type="entry name" value="OpgB/LTA_synthase_biosynth"/>
</dbReference>
<organism evidence="13 14">
    <name type="scientific">Clostridium cadaveris</name>
    <dbReference type="NCBI Taxonomy" id="1529"/>
    <lineage>
        <taxon>Bacteria</taxon>
        <taxon>Bacillati</taxon>
        <taxon>Bacillota</taxon>
        <taxon>Clostridia</taxon>
        <taxon>Eubacteriales</taxon>
        <taxon>Clostridiaceae</taxon>
        <taxon>Clostridium</taxon>
    </lineage>
</organism>
<feature type="transmembrane region" description="Helical" evidence="11">
    <location>
        <begin position="148"/>
        <end position="175"/>
    </location>
</feature>
<dbReference type="Pfam" id="PF00884">
    <property type="entry name" value="Sulfatase"/>
    <property type="match status" value="1"/>
</dbReference>
<keyword evidence="5 11" id="KW-0812">Transmembrane</keyword>
<dbReference type="STRING" id="1529.SAMN04487885_11948"/>
<dbReference type="PANTHER" id="PTHR47371:SF3">
    <property type="entry name" value="PHOSPHOGLYCEROL TRANSFERASE I"/>
    <property type="match status" value="1"/>
</dbReference>
<dbReference type="GO" id="GO:0046872">
    <property type="term" value="F:metal ion binding"/>
    <property type="evidence" value="ECO:0007669"/>
    <property type="project" value="UniProtKB-KW"/>
</dbReference>
<feature type="binding site" evidence="10">
    <location>
        <position position="550"/>
    </location>
    <ligand>
        <name>Mn(2+)</name>
        <dbReference type="ChEBI" id="CHEBI:29035"/>
    </ligand>
</feature>
<dbReference type="SUPFAM" id="SSF53649">
    <property type="entry name" value="Alkaline phosphatase-like"/>
    <property type="match status" value="1"/>
</dbReference>
<comment type="subcellular location">
    <subcellularLocation>
        <location evidence="1">Cell membrane</location>
        <topology evidence="1">Multi-pass membrane protein</topology>
    </subcellularLocation>
</comment>
<keyword evidence="7 11" id="KW-0472">Membrane</keyword>
<dbReference type="eggNOG" id="COG1368">
    <property type="taxonomic scope" value="Bacteria"/>
</dbReference>
<sequence length="677" mass="78912">MQEIQYRNIHSDVKRKINLTKMLQKIDFVFCISAFSLWIKSLLFLFEVNRIDKINEIMSRVIESRKIMIVGVLSLLSMIAICVYLKRKNKTKELKYICLGVLLIIMSACMLSRKNYTVLYMPFGLFLLSIGLLFKGKNRLIAYTVIDALASLIIWMDAILLRAYGSFLSIEYIFHPSAFNSSNRNLLSYTKFQDILYFIDILFLIYACFKYREIYKERAKSRIRNIAFGLFMLFACLLWIKGIYYFYDVKDITNGKVTFFTPYSWDLQGVAQNTSSLGYHVYEIGKKLTISKEKKLTSAEEEEINKWFLSNDEKLPDNNYVGLLNGKNLIFLQVESMENFVVRETINDQEITPRLNKMLDNSYYFKNIYEQVYHNSADGDFLSNTGIYPLKVETSYRRYPFNTYNSLVNNFKKKNYTTISIHPEDCDGWNWKESHLGYGFEKIYDGRDFVVDEIVAGKKISDESLYKQTVEKLKNEEKPFLVHMATMTSHGPFYIIDEKKELNLNDELNKSMLGTYCQVMRYVDSSIGKFVDLLKENNLLDNTVLVIYGDHAGPHRYYQNEIDDMGEIDGIKESWRNKDVRVPFIIYNPSIKGETIDTIGGQVDILPTTLSLFGIDKEEYINCMMGRNLLNTERNATVLANDTIIGIPNSEEEKQNLIQMTKISDKIIESNYFKGKY</sequence>
<feature type="transmembrane region" description="Helical" evidence="11">
    <location>
        <begin position="195"/>
        <end position="214"/>
    </location>
</feature>
<keyword evidence="9" id="KW-0464">Manganese</keyword>
<keyword evidence="9" id="KW-0479">Metal-binding</keyword>
<feature type="binding site" evidence="10">
    <location>
        <position position="551"/>
    </location>
    <ligand>
        <name>Mn(2+)</name>
        <dbReference type="ChEBI" id="CHEBI:29035"/>
    </ligand>
</feature>
<evidence type="ECO:0000256" key="1">
    <source>
        <dbReference type="ARBA" id="ARBA00004651"/>
    </source>
</evidence>
<gene>
    <name evidence="13" type="ORF">SAMN04487885_11948</name>
</gene>
<evidence type="ECO:0000256" key="10">
    <source>
        <dbReference type="PIRSR" id="PIRSR005091-3"/>
    </source>
</evidence>
<keyword evidence="14" id="KW-1185">Reference proteome</keyword>
<evidence type="ECO:0000313" key="13">
    <source>
        <dbReference type="EMBL" id="SFF99513.1"/>
    </source>
</evidence>
<comment type="similarity">
    <text evidence="3">Belongs to the LTA synthase family.</text>
</comment>
<name>A0A1I2N7F2_9CLOT</name>
<evidence type="ECO:0000256" key="8">
    <source>
        <dbReference type="PIRSR" id="PIRSR005091-1"/>
    </source>
</evidence>
<dbReference type="EMBL" id="FOOE01000019">
    <property type="protein sequence ID" value="SFF99513.1"/>
    <property type="molecule type" value="Genomic_DNA"/>
</dbReference>
<reference evidence="13 14" key="1">
    <citation type="submission" date="2016-10" db="EMBL/GenBank/DDBJ databases">
        <authorList>
            <person name="de Groot N.N."/>
        </authorList>
    </citation>
    <scope>NUCLEOTIDE SEQUENCE [LARGE SCALE GENOMIC DNA]</scope>
    <source>
        <strain evidence="13 14">NLAE-zl-G419</strain>
    </source>
</reference>